<comment type="caution">
    <text evidence="1">The sequence shown here is derived from an EMBL/GenBank/DDBJ whole genome shotgun (WGS) entry which is preliminary data.</text>
</comment>
<name>A0ABN7RQS7_THEXY</name>
<sequence length="492" mass="57002">MPAYPFEEHLLWIMDDKIDSKSCEENIPDRSVPFGEWTESNRMKEEERLRKTIDLVHALGLKCDSVGWCSLDLGRPDIDALLERIHAFVLNEGYYLRGIYTRQNADFDSEWYLLESTYLSNGEWNYANVTDRDGNPLTIDEVCAYKIPRTVQVIWNNPLPHVNEKFRDCCLKHGFSGVDFYWIRDIGRYHAAQFFGLIIDHVVPEFACDRYLTYSDSKDYGYKNFDHSAGSPLYRKYQALGGRLPKLSQMFYDLRVHLPIQLPKNKMPATDFACVYFYRGDYSSHYALIRKHAAEKLLAEKVIRNEYLTPVVLYEDEPAGYHIQTSEPIPYPSREVVRQLNADYAELKQNPKPERKASEKDALKLFRAIKKLRPEDFKKALAQKTRDTLTGTPYEPLIPYYAISDGGSLSDEYEFLSYAESLKETRDYAGHIEKEELLAVRHTGIAIARCADGDIVILRHDGSVKRISHETMDVYESWDTAAQFFYDALSEA</sequence>
<dbReference type="RefSeq" id="WP_213484044.1">
    <property type="nucleotide sequence ID" value="NZ_CAJRAY010000033.1"/>
</dbReference>
<keyword evidence="2" id="KW-1185">Reference proteome</keyword>
<evidence type="ECO:0000313" key="1">
    <source>
        <dbReference type="EMBL" id="CAG5083896.1"/>
    </source>
</evidence>
<dbReference type="Proteomes" id="UP000681526">
    <property type="component" value="Unassembled WGS sequence"/>
</dbReference>
<proteinExistence type="predicted"/>
<reference evidence="1 2" key="1">
    <citation type="submission" date="2021-04" db="EMBL/GenBank/DDBJ databases">
        <authorList>
            <person name="Rakotoarivonina H."/>
        </authorList>
    </citation>
    <scope>NUCLEOTIDE SEQUENCE [LARGE SCALE GENOMIC DNA]</scope>
    <source>
        <strain evidence="1 2">XE</strain>
    </source>
</reference>
<dbReference type="EMBL" id="CAJRAY010000033">
    <property type="protein sequence ID" value="CAG5083896.1"/>
    <property type="molecule type" value="Genomic_DNA"/>
</dbReference>
<gene>
    <name evidence="1" type="primary">txxe 1560</name>
    <name evidence="1" type="ORF">TXXE_07275</name>
</gene>
<protein>
    <submittedName>
        <fullName evidence="1">Uncharacterized protein</fullName>
    </submittedName>
</protein>
<organism evidence="1 2">
    <name type="scientific">Thermobacillus xylanilyticus</name>
    <dbReference type="NCBI Taxonomy" id="76633"/>
    <lineage>
        <taxon>Bacteria</taxon>
        <taxon>Bacillati</taxon>
        <taxon>Bacillota</taxon>
        <taxon>Bacilli</taxon>
        <taxon>Bacillales</taxon>
        <taxon>Paenibacillaceae</taxon>
        <taxon>Thermobacillus</taxon>
    </lineage>
</organism>
<accession>A0ABN7RQS7</accession>
<evidence type="ECO:0000313" key="2">
    <source>
        <dbReference type="Proteomes" id="UP000681526"/>
    </source>
</evidence>